<evidence type="ECO:0000313" key="2">
    <source>
        <dbReference type="Proteomes" id="UP001630127"/>
    </source>
</evidence>
<sequence>MWILKWTLDFYVDSETPIAPVWITLDGFPFHLFHKDALFSIGRLIGNLLKIDSFIPEGSCLVKARICMEIDLTKPRLGRAYVGNGEKVSGSILNMKIFLFFVNIFIG</sequence>
<name>A0ABD2YU78_9GENT</name>
<gene>
    <name evidence="1" type="ORF">ACH5RR_029125</name>
</gene>
<dbReference type="Proteomes" id="UP001630127">
    <property type="component" value="Unassembled WGS sequence"/>
</dbReference>
<reference evidence="1 2" key="1">
    <citation type="submission" date="2024-11" db="EMBL/GenBank/DDBJ databases">
        <title>A near-complete genome assembly of Cinchona calisaya.</title>
        <authorList>
            <person name="Lian D.C."/>
            <person name="Zhao X.W."/>
            <person name="Wei L."/>
        </authorList>
    </citation>
    <scope>NUCLEOTIDE SEQUENCE [LARGE SCALE GENOMIC DNA]</scope>
    <source>
        <tissue evidence="1">Nenye</tissue>
    </source>
</reference>
<accession>A0ABD2YU78</accession>
<dbReference type="PANTHER" id="PTHR31286:SF180">
    <property type="entry name" value="OS10G0362600 PROTEIN"/>
    <property type="match status" value="1"/>
</dbReference>
<dbReference type="PANTHER" id="PTHR31286">
    <property type="entry name" value="GLYCINE-RICH CELL WALL STRUCTURAL PROTEIN 1.8-LIKE"/>
    <property type="match status" value="1"/>
</dbReference>
<comment type="caution">
    <text evidence="1">The sequence shown here is derived from an EMBL/GenBank/DDBJ whole genome shotgun (WGS) entry which is preliminary data.</text>
</comment>
<dbReference type="AlphaFoldDB" id="A0ABD2YU78"/>
<protein>
    <recommendedName>
        <fullName evidence="3">DUF4283 domain-containing protein</fullName>
    </recommendedName>
</protein>
<proteinExistence type="predicted"/>
<keyword evidence="2" id="KW-1185">Reference proteome</keyword>
<evidence type="ECO:0000313" key="1">
    <source>
        <dbReference type="EMBL" id="KAL3509724.1"/>
    </source>
</evidence>
<dbReference type="EMBL" id="JBJUIK010000012">
    <property type="protein sequence ID" value="KAL3509724.1"/>
    <property type="molecule type" value="Genomic_DNA"/>
</dbReference>
<dbReference type="InterPro" id="IPR040256">
    <property type="entry name" value="At4g02000-like"/>
</dbReference>
<evidence type="ECO:0008006" key="3">
    <source>
        <dbReference type="Google" id="ProtNLM"/>
    </source>
</evidence>
<organism evidence="1 2">
    <name type="scientific">Cinchona calisaya</name>
    <dbReference type="NCBI Taxonomy" id="153742"/>
    <lineage>
        <taxon>Eukaryota</taxon>
        <taxon>Viridiplantae</taxon>
        <taxon>Streptophyta</taxon>
        <taxon>Embryophyta</taxon>
        <taxon>Tracheophyta</taxon>
        <taxon>Spermatophyta</taxon>
        <taxon>Magnoliopsida</taxon>
        <taxon>eudicotyledons</taxon>
        <taxon>Gunneridae</taxon>
        <taxon>Pentapetalae</taxon>
        <taxon>asterids</taxon>
        <taxon>lamiids</taxon>
        <taxon>Gentianales</taxon>
        <taxon>Rubiaceae</taxon>
        <taxon>Cinchonoideae</taxon>
        <taxon>Cinchoneae</taxon>
        <taxon>Cinchona</taxon>
    </lineage>
</organism>